<name>A0A350P2F6_9ALTE</name>
<proteinExistence type="predicted"/>
<dbReference type="STRING" id="589873.EP12_13020"/>
<dbReference type="AlphaFoldDB" id="A0A350P2F6"/>
<comment type="caution">
    <text evidence="1">The sequence shown here is derived from an EMBL/GenBank/DDBJ whole genome shotgun (WGS) entry which is preliminary data.</text>
</comment>
<sequence>MSAPIISFTVSVDTSSSSVEYTIYDSEGSPTTEPVTVEEANTIITYTLNPDSSNLQFIAPEITGDPSHDLSINISKDGQVLTIIDSDADKEDICLKLVTVPQNQVFVSPDPQLKNRPTGR</sequence>
<dbReference type="SUPFAM" id="SSF49503">
    <property type="entry name" value="Cupredoxins"/>
    <property type="match status" value="1"/>
</dbReference>
<dbReference type="Pfam" id="PF08985">
    <property type="entry name" value="DP-EP"/>
    <property type="match status" value="1"/>
</dbReference>
<dbReference type="InterPro" id="IPR015078">
    <property type="entry name" value="DP-EP"/>
</dbReference>
<evidence type="ECO:0000313" key="2">
    <source>
        <dbReference type="Proteomes" id="UP000263517"/>
    </source>
</evidence>
<accession>A0A350P2F6</accession>
<gene>
    <name evidence="1" type="ORF">DCW74_07040</name>
</gene>
<dbReference type="InterPro" id="IPR008972">
    <property type="entry name" value="Cupredoxin"/>
</dbReference>
<protein>
    <submittedName>
        <fullName evidence="1">Uncharacterized protein</fullName>
    </submittedName>
</protein>
<dbReference type="RefSeq" id="WP_272965691.1">
    <property type="nucleotide sequence ID" value="NZ_CALBIY010000103.1"/>
</dbReference>
<organism evidence="1 2">
    <name type="scientific">Alteromonas australica</name>
    <dbReference type="NCBI Taxonomy" id="589873"/>
    <lineage>
        <taxon>Bacteria</taxon>
        <taxon>Pseudomonadati</taxon>
        <taxon>Pseudomonadota</taxon>
        <taxon>Gammaproteobacteria</taxon>
        <taxon>Alteromonadales</taxon>
        <taxon>Alteromonadaceae</taxon>
        <taxon>Alteromonas/Salinimonas group</taxon>
        <taxon>Alteromonas</taxon>
    </lineage>
</organism>
<dbReference type="Gene3D" id="2.60.40.420">
    <property type="entry name" value="Cupredoxins - blue copper proteins"/>
    <property type="match status" value="1"/>
</dbReference>
<dbReference type="Proteomes" id="UP000263517">
    <property type="component" value="Unassembled WGS sequence"/>
</dbReference>
<dbReference type="EMBL" id="DNAN01000245">
    <property type="protein sequence ID" value="HAW75473.1"/>
    <property type="molecule type" value="Genomic_DNA"/>
</dbReference>
<reference evidence="1 2" key="1">
    <citation type="journal article" date="2018" name="Nat. Biotechnol.">
        <title>A standardized bacterial taxonomy based on genome phylogeny substantially revises the tree of life.</title>
        <authorList>
            <person name="Parks D.H."/>
            <person name="Chuvochina M."/>
            <person name="Waite D.W."/>
            <person name="Rinke C."/>
            <person name="Skarshewski A."/>
            <person name="Chaumeil P.A."/>
            <person name="Hugenholtz P."/>
        </authorList>
    </citation>
    <scope>NUCLEOTIDE SEQUENCE [LARGE SCALE GENOMIC DNA]</scope>
    <source>
        <strain evidence="1">UBA11978</strain>
    </source>
</reference>
<evidence type="ECO:0000313" key="1">
    <source>
        <dbReference type="EMBL" id="HAW75473.1"/>
    </source>
</evidence>